<keyword evidence="2" id="KW-1185">Reference proteome</keyword>
<dbReference type="Pfam" id="PF01075">
    <property type="entry name" value="Glyco_transf_9"/>
    <property type="match status" value="1"/>
</dbReference>
<evidence type="ECO:0000313" key="1">
    <source>
        <dbReference type="EMBL" id="WGM04306.1"/>
    </source>
</evidence>
<evidence type="ECO:0000313" key="2">
    <source>
        <dbReference type="Proteomes" id="UP001177592"/>
    </source>
</evidence>
<reference evidence="1" key="1">
    <citation type="submission" date="2023-04" db="EMBL/GenBank/DDBJ databases">
        <title>Genome dynamics across the evolutionary transition to endosymbiosis.</title>
        <authorList>
            <person name="Siozios S."/>
            <person name="Nadal-Jimenez P."/>
            <person name="Azagi T."/>
            <person name="Sprong H."/>
            <person name="Frost C.L."/>
            <person name="Parratt S.R."/>
            <person name="Taylor G."/>
            <person name="Brettell L."/>
            <person name="Lew K.C."/>
            <person name="Croft L."/>
            <person name="King K.C."/>
            <person name="Brockhurst M.A."/>
            <person name="Hypsa V."/>
            <person name="Novakova E."/>
            <person name="Darby A.C."/>
            <person name="Hurst G.D.D."/>
        </authorList>
    </citation>
    <scope>NUCLEOTIDE SEQUENCE</scope>
    <source>
        <strain evidence="1">ANv_CAN</strain>
    </source>
</reference>
<proteinExistence type="predicted"/>
<dbReference type="RefSeq" id="WP_051297135.1">
    <property type="nucleotide sequence ID" value="NZ_CP038613.1"/>
</dbReference>
<dbReference type="EMBL" id="CP123523">
    <property type="protein sequence ID" value="WGM04306.1"/>
    <property type="molecule type" value="Genomic_DNA"/>
</dbReference>
<dbReference type="Proteomes" id="UP001177592">
    <property type="component" value="Chromosome"/>
</dbReference>
<accession>A0ABY8NIN9</accession>
<dbReference type="SUPFAM" id="SSF53756">
    <property type="entry name" value="UDP-Glycosyltransferase/glycogen phosphorylase"/>
    <property type="match status" value="1"/>
</dbReference>
<name>A0ABY8NIN9_9GAMM</name>
<protein>
    <submittedName>
        <fullName evidence="1">Glycosyltransferase family 9 protein</fullName>
    </submittedName>
</protein>
<dbReference type="Gene3D" id="3.40.50.2000">
    <property type="entry name" value="Glycogen Phosphorylase B"/>
    <property type="match status" value="1"/>
</dbReference>
<dbReference type="InterPro" id="IPR002201">
    <property type="entry name" value="Glyco_trans_9"/>
</dbReference>
<dbReference type="GeneID" id="96877594"/>
<sequence length="299" mass="34398">MTTKKIFIDGMLGIGDNICQRPFVKTLAKDHEIWIKTATPEIYNGIKNLHFVKTNTTLRTQAIHESITPTFFEEAPKDAERRRIHYGVKDLQTGSVYSTMQKQFKCEPEKLDLPRYRALSLNIVDKKPIALIRPTTERTEWHNASRGPKNEYIDEVARLLSMAGYYVISVAHNEQDKEWITHPTPFSHTKFHRGELNLLQLLSLVEMAEIVVIGPCLIFHAALAYKKKMICLFGGNGGNNHHEKITDDKVTDLSNSLMIYPDNFCFCQQMKHHCDKTISNLIPKVKPFIDKARLSFTKR</sequence>
<organism evidence="1 2">
    <name type="scientific">Arsenophonus nasoniae</name>
    <name type="common">son-killer infecting Nasonia vitripennis</name>
    <dbReference type="NCBI Taxonomy" id="638"/>
    <lineage>
        <taxon>Bacteria</taxon>
        <taxon>Pseudomonadati</taxon>
        <taxon>Pseudomonadota</taxon>
        <taxon>Gammaproteobacteria</taxon>
        <taxon>Enterobacterales</taxon>
        <taxon>Morganellaceae</taxon>
        <taxon>Arsenophonus</taxon>
    </lineage>
</organism>
<gene>
    <name evidence="1" type="ORF">QE258_11705</name>
</gene>